<protein>
    <submittedName>
        <fullName evidence="1">Uncharacterized protein</fullName>
    </submittedName>
</protein>
<evidence type="ECO:0000313" key="2">
    <source>
        <dbReference type="Proteomes" id="UP000295718"/>
    </source>
</evidence>
<dbReference type="EMBL" id="SLUO01000003">
    <property type="protein sequence ID" value="TCL59921.1"/>
    <property type="molecule type" value="Genomic_DNA"/>
</dbReference>
<keyword evidence="2" id="KW-1185">Reference proteome</keyword>
<dbReference type="Proteomes" id="UP000295718">
    <property type="component" value="Unassembled WGS sequence"/>
</dbReference>
<sequence length="184" mass="21362">MEEKKQDKITSFDVLSTSNHIQMLKIIIPYFDSPLQKQLAIYIKFLELQHTLSYYQSHSYELRSCAIKKEEFNISKICSEILPYCTQEEKQKVEQIAGLFRSMDMYKEMFSTFEAMKELFPESFEGGFPFGAPPQPTPDPDGYSANNHSTMNMADMLMNMLSPEQKAMFEMFGGNNYESERMDG</sequence>
<comment type="caution">
    <text evidence="1">The sequence shown here is derived from an EMBL/GenBank/DDBJ whole genome shotgun (WGS) entry which is preliminary data.</text>
</comment>
<evidence type="ECO:0000313" key="1">
    <source>
        <dbReference type="EMBL" id="TCL59921.1"/>
    </source>
</evidence>
<organism evidence="1 2">
    <name type="scientific">Kineothrix alysoides</name>
    <dbReference type="NCBI Taxonomy" id="1469948"/>
    <lineage>
        <taxon>Bacteria</taxon>
        <taxon>Bacillati</taxon>
        <taxon>Bacillota</taxon>
        <taxon>Clostridia</taxon>
        <taxon>Lachnospirales</taxon>
        <taxon>Lachnospiraceae</taxon>
        <taxon>Kineothrix</taxon>
    </lineage>
</organism>
<accession>A0A4R1R3B5</accession>
<dbReference type="OrthoDB" id="2063172at2"/>
<dbReference type="AlphaFoldDB" id="A0A4R1R3B5"/>
<name>A0A4R1R3B5_9FIRM</name>
<gene>
    <name evidence="1" type="ORF">EDD76_103110</name>
</gene>
<reference evidence="1 2" key="1">
    <citation type="submission" date="2019-03" db="EMBL/GenBank/DDBJ databases">
        <title>Genomic Encyclopedia of Type Strains, Phase IV (KMG-IV): sequencing the most valuable type-strain genomes for metagenomic binning, comparative biology and taxonomic classification.</title>
        <authorList>
            <person name="Goeker M."/>
        </authorList>
    </citation>
    <scope>NUCLEOTIDE SEQUENCE [LARGE SCALE GENOMIC DNA]</scope>
    <source>
        <strain evidence="1 2">DSM 100556</strain>
    </source>
</reference>
<dbReference type="RefSeq" id="WP_132038495.1">
    <property type="nucleotide sequence ID" value="NZ_JPNB01000001.1"/>
</dbReference>
<dbReference type="STRING" id="1469948.GCA_000732725_00949"/>
<proteinExistence type="predicted"/>